<dbReference type="GO" id="GO:0003855">
    <property type="term" value="F:3-dehydroquinate dehydratase activity"/>
    <property type="evidence" value="ECO:0007669"/>
    <property type="project" value="UniProtKB-UniRule"/>
</dbReference>
<feature type="active site" description="Proton acceptor" evidence="8 9">
    <location>
        <position position="43"/>
    </location>
</feature>
<feature type="active site" description="Proton donor" evidence="8 9">
    <location>
        <position position="121"/>
    </location>
</feature>
<evidence type="ECO:0000313" key="12">
    <source>
        <dbReference type="EMBL" id="MBB4246289.1"/>
    </source>
</evidence>
<dbReference type="NCBIfam" id="NF003807">
    <property type="entry name" value="PRK05395.1-4"/>
    <property type="match status" value="1"/>
</dbReference>
<comment type="pathway">
    <text evidence="3 8">Metabolic intermediate biosynthesis; chorismate biosynthesis; chorismate from D-erythrose 4-phosphate and phosphoenolpyruvate: step 3/7.</text>
</comment>
<evidence type="ECO:0000256" key="3">
    <source>
        <dbReference type="ARBA" id="ARBA00004902"/>
    </source>
</evidence>
<comment type="catalytic activity">
    <reaction evidence="1 8">
        <text>3-dehydroquinate = 3-dehydroshikimate + H2O</text>
        <dbReference type="Rhea" id="RHEA:21096"/>
        <dbReference type="ChEBI" id="CHEBI:15377"/>
        <dbReference type="ChEBI" id="CHEBI:16630"/>
        <dbReference type="ChEBI" id="CHEBI:32364"/>
        <dbReference type="EC" id="4.2.1.10"/>
    </reaction>
</comment>
<evidence type="ECO:0000256" key="2">
    <source>
        <dbReference type="ARBA" id="ARBA00003924"/>
    </source>
</evidence>
<feature type="site" description="Transition state stabilizer" evidence="8 11">
    <location>
        <position position="38"/>
    </location>
</feature>
<evidence type="ECO:0000256" key="11">
    <source>
        <dbReference type="PIRSR" id="PIRSR001399-3"/>
    </source>
</evidence>
<dbReference type="PANTHER" id="PTHR21272">
    <property type="entry name" value="CATABOLIC 3-DEHYDROQUINASE"/>
    <property type="match status" value="1"/>
</dbReference>
<dbReference type="OrthoDB" id="9790793at2"/>
<evidence type="ECO:0000256" key="4">
    <source>
        <dbReference type="ARBA" id="ARBA00011037"/>
    </source>
</evidence>
<dbReference type="PIRSF" id="PIRSF001399">
    <property type="entry name" value="DHquinase_II"/>
    <property type="match status" value="1"/>
</dbReference>
<dbReference type="Proteomes" id="UP000587070">
    <property type="component" value="Unassembled WGS sequence"/>
</dbReference>
<comment type="similarity">
    <text evidence="4 8">Belongs to the type-II 3-dehydroquinase family.</text>
</comment>
<dbReference type="GO" id="GO:0009073">
    <property type="term" value="P:aromatic amino acid family biosynthetic process"/>
    <property type="evidence" value="ECO:0007669"/>
    <property type="project" value="UniProtKB-KW"/>
</dbReference>
<evidence type="ECO:0000256" key="1">
    <source>
        <dbReference type="ARBA" id="ARBA00001864"/>
    </source>
</evidence>
<feature type="binding site" evidence="8 10">
    <location>
        <position position="132"/>
    </location>
    <ligand>
        <name>substrate</name>
    </ligand>
</feature>
<dbReference type="Pfam" id="PF01220">
    <property type="entry name" value="DHquinase_II"/>
    <property type="match status" value="1"/>
</dbReference>
<accession>A0A840GDH2</accession>
<reference evidence="12 13" key="1">
    <citation type="submission" date="2020-08" db="EMBL/GenBank/DDBJ databases">
        <title>Genome sequencing of Purple Non-Sulfur Bacteria from various extreme environments.</title>
        <authorList>
            <person name="Mayer M."/>
        </authorList>
    </citation>
    <scope>NUCLEOTIDE SEQUENCE [LARGE SCALE GENOMIC DNA]</scope>
    <source>
        <strain evidence="12 13">2761</strain>
    </source>
</reference>
<keyword evidence="8" id="KW-0057">Aromatic amino acid biosynthesis</keyword>
<dbReference type="GO" id="GO:0008652">
    <property type="term" value="P:amino acid biosynthetic process"/>
    <property type="evidence" value="ECO:0007669"/>
    <property type="project" value="UniProtKB-KW"/>
</dbReference>
<evidence type="ECO:0000256" key="8">
    <source>
        <dbReference type="HAMAP-Rule" id="MF_00169"/>
    </source>
</evidence>
<name>A0A840GDH2_RHOTE</name>
<feature type="binding site" evidence="8 10">
    <location>
        <position position="101"/>
    </location>
    <ligand>
        <name>substrate</name>
    </ligand>
</feature>
<evidence type="ECO:0000256" key="6">
    <source>
        <dbReference type="ARBA" id="ARBA00012060"/>
    </source>
</evidence>
<evidence type="ECO:0000313" key="13">
    <source>
        <dbReference type="Proteomes" id="UP000587070"/>
    </source>
</evidence>
<dbReference type="NCBIfam" id="NF003806">
    <property type="entry name" value="PRK05395.1-3"/>
    <property type="match status" value="1"/>
</dbReference>
<dbReference type="NCBIfam" id="NF003805">
    <property type="entry name" value="PRK05395.1-2"/>
    <property type="match status" value="1"/>
</dbReference>
<organism evidence="12 13">
    <name type="scientific">Rhodocyclus tenuis</name>
    <name type="common">Rhodospirillum tenue</name>
    <dbReference type="NCBI Taxonomy" id="1066"/>
    <lineage>
        <taxon>Bacteria</taxon>
        <taxon>Pseudomonadati</taxon>
        <taxon>Pseudomonadota</taxon>
        <taxon>Betaproteobacteria</taxon>
        <taxon>Rhodocyclales</taxon>
        <taxon>Rhodocyclaceae</taxon>
        <taxon>Rhodocyclus</taxon>
    </lineage>
</organism>
<dbReference type="SUPFAM" id="SSF52304">
    <property type="entry name" value="Type II 3-dehydroquinate dehydratase"/>
    <property type="match status" value="1"/>
</dbReference>
<proteinExistence type="inferred from homology"/>
<dbReference type="EC" id="4.2.1.10" evidence="6 8"/>
<comment type="caution">
    <text evidence="12">The sequence shown here is derived from an EMBL/GenBank/DDBJ whole genome shotgun (WGS) entry which is preliminary data.</text>
</comment>
<dbReference type="AlphaFoldDB" id="A0A840GDH2"/>
<evidence type="ECO:0000256" key="5">
    <source>
        <dbReference type="ARBA" id="ARBA00011193"/>
    </source>
</evidence>
<keyword evidence="13" id="KW-1185">Reference proteome</keyword>
<dbReference type="GO" id="GO:0019631">
    <property type="term" value="P:quinate catabolic process"/>
    <property type="evidence" value="ECO:0007669"/>
    <property type="project" value="TreeGrafter"/>
</dbReference>
<dbReference type="InterPro" id="IPR018509">
    <property type="entry name" value="DHquinase_II_CS"/>
</dbReference>
<feature type="binding site" evidence="8 10">
    <location>
        <begin position="122"/>
        <end position="123"/>
    </location>
    <ligand>
        <name>substrate</name>
    </ligand>
</feature>
<dbReference type="NCBIfam" id="TIGR01088">
    <property type="entry name" value="aroQ"/>
    <property type="match status" value="1"/>
</dbReference>
<dbReference type="NCBIfam" id="NF003804">
    <property type="entry name" value="PRK05395.1-1"/>
    <property type="match status" value="1"/>
</dbReference>
<dbReference type="PROSITE" id="PS01029">
    <property type="entry name" value="DEHYDROQUINASE_II"/>
    <property type="match status" value="1"/>
</dbReference>
<dbReference type="PANTHER" id="PTHR21272:SF3">
    <property type="entry name" value="CATABOLIC 3-DEHYDROQUINASE"/>
    <property type="match status" value="1"/>
</dbReference>
<dbReference type="GO" id="GO:0009423">
    <property type="term" value="P:chorismate biosynthetic process"/>
    <property type="evidence" value="ECO:0007669"/>
    <property type="project" value="UniProtKB-UniRule"/>
</dbReference>
<dbReference type="RefSeq" id="WP_153115835.1">
    <property type="nucleotide sequence ID" value="NZ_JACIGE010000002.1"/>
</dbReference>
<dbReference type="Gene3D" id="3.40.50.9100">
    <property type="entry name" value="Dehydroquinase, class II"/>
    <property type="match status" value="1"/>
</dbReference>
<dbReference type="HAMAP" id="MF_00169">
    <property type="entry name" value="AroQ"/>
    <property type="match status" value="1"/>
</dbReference>
<keyword evidence="8" id="KW-0028">Amino-acid biosynthesis</keyword>
<sequence length="167" mass="18012">MKKQKQTGKSAPDGAEAAGETPRLLVIHGPNLNLLGAREPKYYGLTTLADINLALARRAEAAGVQLDSFQSNHEGALIERVHAARDEGVRYIIINPAAYTHTSVALRDAVAAAGIPFIEVHLSNVHAREPFRHRSYFSDLAIGVISGLGSEGYLLALEYLISKLKAD</sequence>
<comment type="function">
    <text evidence="2 8">Catalyzes a trans-dehydration via an enolate intermediate.</text>
</comment>
<evidence type="ECO:0000256" key="7">
    <source>
        <dbReference type="ARBA" id="ARBA00023239"/>
    </source>
</evidence>
<dbReference type="UniPathway" id="UPA00053">
    <property type="reaction ID" value="UER00086"/>
</dbReference>
<dbReference type="CDD" id="cd00466">
    <property type="entry name" value="DHQase_II"/>
    <property type="match status" value="1"/>
</dbReference>
<comment type="subunit">
    <text evidence="5 8">Homododecamer.</text>
</comment>
<dbReference type="InterPro" id="IPR036441">
    <property type="entry name" value="DHquinase_II_sf"/>
</dbReference>
<dbReference type="InterPro" id="IPR001874">
    <property type="entry name" value="DHquinase_II"/>
</dbReference>
<evidence type="ECO:0000256" key="10">
    <source>
        <dbReference type="PIRSR" id="PIRSR001399-2"/>
    </source>
</evidence>
<protein>
    <recommendedName>
        <fullName evidence="6 8">3-dehydroquinate dehydratase</fullName>
        <shortName evidence="8">3-dehydroquinase</shortName>
        <ecNumber evidence="6 8">4.2.1.10</ecNumber>
    </recommendedName>
    <alternativeName>
        <fullName evidence="8">Type II DHQase</fullName>
    </alternativeName>
</protein>
<gene>
    <name evidence="8" type="primary">aroQ</name>
    <name evidence="12" type="ORF">GGD90_000646</name>
</gene>
<feature type="binding site" evidence="8 10">
    <location>
        <position position="108"/>
    </location>
    <ligand>
        <name>substrate</name>
    </ligand>
</feature>
<evidence type="ECO:0000256" key="9">
    <source>
        <dbReference type="PIRSR" id="PIRSR001399-1"/>
    </source>
</evidence>
<dbReference type="EMBL" id="JACIGE010000002">
    <property type="protein sequence ID" value="MBB4246289.1"/>
    <property type="molecule type" value="Genomic_DNA"/>
</dbReference>
<keyword evidence="7 8" id="KW-0456">Lyase</keyword>
<feature type="binding site" evidence="8 10">
    <location>
        <position position="95"/>
    </location>
    <ligand>
        <name>substrate</name>
    </ligand>
</feature>